<dbReference type="AlphaFoldDB" id="A0A4C1WB59"/>
<comment type="caution">
    <text evidence="2">The sequence shown here is derived from an EMBL/GenBank/DDBJ whole genome shotgun (WGS) entry which is preliminary data.</text>
</comment>
<keyword evidence="3" id="KW-1185">Reference proteome</keyword>
<organism evidence="2 3">
    <name type="scientific">Eumeta variegata</name>
    <name type="common">Bagworm moth</name>
    <name type="synonym">Eumeta japonica</name>
    <dbReference type="NCBI Taxonomy" id="151549"/>
    <lineage>
        <taxon>Eukaryota</taxon>
        <taxon>Metazoa</taxon>
        <taxon>Ecdysozoa</taxon>
        <taxon>Arthropoda</taxon>
        <taxon>Hexapoda</taxon>
        <taxon>Insecta</taxon>
        <taxon>Pterygota</taxon>
        <taxon>Neoptera</taxon>
        <taxon>Endopterygota</taxon>
        <taxon>Lepidoptera</taxon>
        <taxon>Glossata</taxon>
        <taxon>Ditrysia</taxon>
        <taxon>Tineoidea</taxon>
        <taxon>Psychidae</taxon>
        <taxon>Oiketicinae</taxon>
        <taxon>Eumeta</taxon>
    </lineage>
</organism>
<dbReference type="EMBL" id="BGZK01000527">
    <property type="protein sequence ID" value="GBP48628.1"/>
    <property type="molecule type" value="Genomic_DNA"/>
</dbReference>
<protein>
    <submittedName>
        <fullName evidence="2">Uncharacterized protein</fullName>
    </submittedName>
</protein>
<reference evidence="2 3" key="1">
    <citation type="journal article" date="2019" name="Commun. Biol.">
        <title>The bagworm genome reveals a unique fibroin gene that provides high tensile strength.</title>
        <authorList>
            <person name="Kono N."/>
            <person name="Nakamura H."/>
            <person name="Ohtoshi R."/>
            <person name="Tomita M."/>
            <person name="Numata K."/>
            <person name="Arakawa K."/>
        </authorList>
    </citation>
    <scope>NUCLEOTIDE SEQUENCE [LARGE SCALE GENOMIC DNA]</scope>
</reference>
<name>A0A4C1WB59_EUMVA</name>
<evidence type="ECO:0000256" key="1">
    <source>
        <dbReference type="SAM" id="MobiDB-lite"/>
    </source>
</evidence>
<accession>A0A4C1WB59</accession>
<evidence type="ECO:0000313" key="3">
    <source>
        <dbReference type="Proteomes" id="UP000299102"/>
    </source>
</evidence>
<evidence type="ECO:0000313" key="2">
    <source>
        <dbReference type="EMBL" id="GBP48628.1"/>
    </source>
</evidence>
<dbReference type="Proteomes" id="UP000299102">
    <property type="component" value="Unassembled WGS sequence"/>
</dbReference>
<proteinExistence type="predicted"/>
<feature type="region of interest" description="Disordered" evidence="1">
    <location>
        <begin position="286"/>
        <end position="314"/>
    </location>
</feature>
<sequence>MISVDIQNAQRTAGAYLVFIGRAQRRRRAERERRLIFHVRFGSEQFANNPIRGNNPDAVRMKWVLLLIRAVGGRAAPRDRPPASFTWSDFATYRAREGASYLVSRRNDTESCISGMVWGDRQILQRGSLVRLPKLVPSKDTSLNLQAKWDKLYGVVTEINDVTMNTKRDLEIRLILFMCRPFGESSFSRQTADGQLPMGDKSRKRTTLPIYPLCEEAVGSRFTRHRTRLSVNIGRLFAFRLKHRLSDPAPPPLLQLPGVLFFPSISQRNRTCRLWRAFVSAEPKKVLKRRPKGASERRRGPNSCFKAESASLIT</sequence>
<gene>
    <name evidence="2" type="ORF">EVAR_28014_1</name>
</gene>